<dbReference type="GO" id="GO:0005524">
    <property type="term" value="F:ATP binding"/>
    <property type="evidence" value="ECO:0007669"/>
    <property type="project" value="UniProtKB-KW"/>
</dbReference>
<feature type="compositionally biased region" description="Basic and acidic residues" evidence="25">
    <location>
        <begin position="75"/>
        <end position="89"/>
    </location>
</feature>
<dbReference type="GO" id="GO:0008380">
    <property type="term" value="P:RNA splicing"/>
    <property type="evidence" value="ECO:0007669"/>
    <property type="project" value="UniProtKB-KW"/>
</dbReference>
<evidence type="ECO:0000256" key="11">
    <source>
        <dbReference type="ARBA" id="ARBA00022741"/>
    </source>
</evidence>
<keyword evidence="4" id="KW-0158">Chromosome</keyword>
<evidence type="ECO:0000256" key="20">
    <source>
        <dbReference type="ARBA" id="ARBA00023637"/>
    </source>
</evidence>
<evidence type="ECO:0000256" key="2">
    <source>
        <dbReference type="ARBA" id="ARBA00004629"/>
    </source>
</evidence>
<sequence>MSRSRHERRRYDDDSEYSNRDRRVREDSYSKHKRDLEYDYNHRDSKRSRHMDERPRRRYDDDYHDYSHSHGSYTVKDRRSPSNHSKEIYSRSSPKRHKEKKKKSRKSKSKSPRREDEILKSMEQEDLNEDEIIERRRLERQKLIQKLEKNLDQPSDRSHAESVSDAKSKPESVQSDEESEPNVPDKEEFDFDSKMQEKLLSINQTHSPEKSSVNSEAEAKQVAVADMFSDDFDPTAEVGKSTMKLGAMETENHSLADNWDDPEGYYRVRIGEILDKRYAVYGFTGQGVFSNVVRARDNLRGNIEVAIKIIRNNELMHKAGLKELEILKKINDSDPQDRFHCVRLLRNFYHKNHLCMVFEALSMNLREVLKKYGHNIGLHITAVRSYTHQLLLSLKLLKKCGLLHADIKPDNILANEDKIVLKLSDFGSACKVEDNEVTPYLVSRFYRAPEIMLGLPYSFGIDLWSTAVTLFELHTGRIMFPGKSNNDMLRSIISLRGRFPNRVVRRAVFKGDHFDEECNFLYHEVDKVTQKAKVSVYKHQNATRNLMDELVGNSRLDDATYRKVSQFKDLLEKMLHLDPDKRIPLNDAINHPFITERIEPTNPS</sequence>
<keyword evidence="11" id="KW-0547">Nucleotide-binding</keyword>
<keyword evidence="10" id="KW-0747">Spliceosome</keyword>
<evidence type="ECO:0000256" key="13">
    <source>
        <dbReference type="ARBA" id="ARBA00022838"/>
    </source>
</evidence>
<evidence type="ECO:0000256" key="15">
    <source>
        <dbReference type="ARBA" id="ARBA00022843"/>
    </source>
</evidence>
<evidence type="ECO:0000256" key="6">
    <source>
        <dbReference type="ARBA" id="ARBA00022527"/>
    </source>
</evidence>
<keyword evidence="15" id="KW-0832">Ubl conjugation</keyword>
<dbReference type="InterPro" id="IPR050494">
    <property type="entry name" value="Ser_Thr_dual-spec_kinase"/>
</dbReference>
<keyword evidence="6" id="KW-0723">Serine/threonine-protein kinase</keyword>
<feature type="region of interest" description="Disordered" evidence="25">
    <location>
        <begin position="1"/>
        <end position="132"/>
    </location>
</feature>
<reference evidence="27 28" key="1">
    <citation type="submission" date="2024-11" db="EMBL/GenBank/DDBJ databases">
        <title>Adaptive evolution of stress response genes in parasites aligns with host niche diversity.</title>
        <authorList>
            <person name="Hahn C."/>
            <person name="Resl P."/>
        </authorList>
    </citation>
    <scope>NUCLEOTIDE SEQUENCE [LARGE SCALE GENOMIC DNA]</scope>
    <source>
        <strain evidence="27">EGGRZ-B1_66</strain>
        <tissue evidence="27">Body</tissue>
    </source>
</reference>
<dbReference type="SUPFAM" id="SSF56112">
    <property type="entry name" value="Protein kinase-like (PK-like)"/>
    <property type="match status" value="1"/>
</dbReference>
<evidence type="ECO:0000313" key="28">
    <source>
        <dbReference type="Proteomes" id="UP001626550"/>
    </source>
</evidence>
<dbReference type="Gene3D" id="1.10.510.10">
    <property type="entry name" value="Transferase(Phosphotransferase) domain 1"/>
    <property type="match status" value="1"/>
</dbReference>
<comment type="similarity">
    <text evidence="19">Belongs to the protein kinase superfamily. CMGC Ser/Thr protein kinase family.</text>
</comment>
<evidence type="ECO:0000256" key="5">
    <source>
        <dbReference type="ARBA" id="ARBA00022499"/>
    </source>
</evidence>
<keyword evidence="7" id="KW-0597">Phosphoprotein</keyword>
<name>A0ABD2QC59_9PLAT</name>
<dbReference type="PROSITE" id="PS50011">
    <property type="entry name" value="PROTEIN_KINASE_DOM"/>
    <property type="match status" value="1"/>
</dbReference>
<evidence type="ECO:0000256" key="14">
    <source>
        <dbReference type="ARBA" id="ARBA00022840"/>
    </source>
</evidence>
<dbReference type="GO" id="GO:0004674">
    <property type="term" value="F:protein serine/threonine kinase activity"/>
    <property type="evidence" value="ECO:0007669"/>
    <property type="project" value="UniProtKB-KW"/>
</dbReference>
<dbReference type="PANTHER" id="PTHR24058">
    <property type="entry name" value="DUAL SPECIFICITY PROTEIN KINASE"/>
    <property type="match status" value="1"/>
</dbReference>
<dbReference type="FunFam" id="1.10.510.10:FF:000078">
    <property type="entry name" value="Serine/threonine-protein kinase PRP4 homolog"/>
    <property type="match status" value="1"/>
</dbReference>
<evidence type="ECO:0000256" key="17">
    <source>
        <dbReference type="ARBA" id="ARBA00023187"/>
    </source>
</evidence>
<protein>
    <recommendedName>
        <fullName evidence="20">Serine/threonine-protein kinase PRP4 homolog</fullName>
        <ecNumber evidence="3">2.7.11.1</ecNumber>
    </recommendedName>
    <alternativeName>
        <fullName evidence="21">PRP4 pre-mRNA-processing factor 4 homolog</fullName>
    </alternativeName>
</protein>
<dbReference type="PANTHER" id="PTHR24058:SF103">
    <property type="entry name" value="SERINE_THREONINE-PROTEIN KINASE PRP4 HOMOLOG"/>
    <property type="match status" value="1"/>
</dbReference>
<dbReference type="InterPro" id="IPR000719">
    <property type="entry name" value="Prot_kinase_dom"/>
</dbReference>
<evidence type="ECO:0000256" key="8">
    <source>
        <dbReference type="ARBA" id="ARBA00022664"/>
    </source>
</evidence>
<keyword evidence="16" id="KW-0007">Acetylation</keyword>
<evidence type="ECO:0000256" key="25">
    <source>
        <dbReference type="SAM" id="MobiDB-lite"/>
    </source>
</evidence>
<dbReference type="Gene3D" id="3.30.200.20">
    <property type="entry name" value="Phosphorylase Kinase, domain 1"/>
    <property type="match status" value="1"/>
</dbReference>
<keyword evidence="13" id="KW-0995">Kinetochore</keyword>
<evidence type="ECO:0000256" key="19">
    <source>
        <dbReference type="ARBA" id="ARBA00023596"/>
    </source>
</evidence>
<dbReference type="EMBL" id="JBJKFK010000474">
    <property type="protein sequence ID" value="KAL3316842.1"/>
    <property type="molecule type" value="Genomic_DNA"/>
</dbReference>
<evidence type="ECO:0000313" key="27">
    <source>
        <dbReference type="EMBL" id="KAL3316842.1"/>
    </source>
</evidence>
<dbReference type="EC" id="2.7.11.1" evidence="3"/>
<dbReference type="InterPro" id="IPR044092">
    <property type="entry name" value="STKc_PRP4"/>
</dbReference>
<comment type="catalytic activity">
    <reaction evidence="23">
        <text>L-threonyl-[protein] + ATP = O-phospho-L-threonyl-[protein] + ADP + H(+)</text>
        <dbReference type="Rhea" id="RHEA:46608"/>
        <dbReference type="Rhea" id="RHEA-COMP:11060"/>
        <dbReference type="Rhea" id="RHEA-COMP:11605"/>
        <dbReference type="ChEBI" id="CHEBI:15378"/>
        <dbReference type="ChEBI" id="CHEBI:30013"/>
        <dbReference type="ChEBI" id="CHEBI:30616"/>
        <dbReference type="ChEBI" id="CHEBI:61977"/>
        <dbReference type="ChEBI" id="CHEBI:456216"/>
        <dbReference type="EC" id="2.7.11.1"/>
    </reaction>
    <physiologicalReaction direction="left-to-right" evidence="23">
        <dbReference type="Rhea" id="RHEA:46609"/>
    </physiologicalReaction>
</comment>
<evidence type="ECO:0000256" key="3">
    <source>
        <dbReference type="ARBA" id="ARBA00012513"/>
    </source>
</evidence>
<evidence type="ECO:0000256" key="9">
    <source>
        <dbReference type="ARBA" id="ARBA00022679"/>
    </source>
</evidence>
<accession>A0ABD2QC59</accession>
<feature type="compositionally biased region" description="Basic and acidic residues" evidence="25">
    <location>
        <begin position="112"/>
        <end position="123"/>
    </location>
</feature>
<evidence type="ECO:0000256" key="1">
    <source>
        <dbReference type="ARBA" id="ARBA00004123"/>
    </source>
</evidence>
<comment type="catalytic activity">
    <reaction evidence="24">
        <text>L-seryl-[protein] + ATP = O-phospho-L-seryl-[protein] + ADP + H(+)</text>
        <dbReference type="Rhea" id="RHEA:17989"/>
        <dbReference type="Rhea" id="RHEA-COMP:9863"/>
        <dbReference type="Rhea" id="RHEA-COMP:11604"/>
        <dbReference type="ChEBI" id="CHEBI:15378"/>
        <dbReference type="ChEBI" id="CHEBI:29999"/>
        <dbReference type="ChEBI" id="CHEBI:30616"/>
        <dbReference type="ChEBI" id="CHEBI:83421"/>
        <dbReference type="ChEBI" id="CHEBI:456216"/>
        <dbReference type="EC" id="2.7.11.1"/>
    </reaction>
    <physiologicalReaction direction="left-to-right" evidence="24">
        <dbReference type="Rhea" id="RHEA:17990"/>
    </physiologicalReaction>
</comment>
<proteinExistence type="inferred from homology"/>
<feature type="region of interest" description="Disordered" evidence="25">
    <location>
        <begin position="147"/>
        <end position="188"/>
    </location>
</feature>
<keyword evidence="12 27" id="KW-0418">Kinase</keyword>
<evidence type="ECO:0000256" key="18">
    <source>
        <dbReference type="ARBA" id="ARBA00023242"/>
    </source>
</evidence>
<evidence type="ECO:0000256" key="4">
    <source>
        <dbReference type="ARBA" id="ARBA00022454"/>
    </source>
</evidence>
<dbReference type="InterPro" id="IPR011009">
    <property type="entry name" value="Kinase-like_dom_sf"/>
</dbReference>
<dbReference type="Pfam" id="PF00069">
    <property type="entry name" value="Pkinase"/>
    <property type="match status" value="1"/>
</dbReference>
<dbReference type="GO" id="GO:0000776">
    <property type="term" value="C:kinetochore"/>
    <property type="evidence" value="ECO:0007669"/>
    <property type="project" value="UniProtKB-KW"/>
</dbReference>
<evidence type="ECO:0000256" key="10">
    <source>
        <dbReference type="ARBA" id="ARBA00022728"/>
    </source>
</evidence>
<dbReference type="SMART" id="SM00220">
    <property type="entry name" value="S_TKc"/>
    <property type="match status" value="1"/>
</dbReference>
<gene>
    <name evidence="27" type="primary">PRPF4B</name>
    <name evidence="27" type="ORF">Ciccas_004507</name>
</gene>
<keyword evidence="5" id="KW-1017">Isopeptide bond</keyword>
<comment type="subunit">
    <text evidence="22">Interacts with CLK1 C-terminus. Associates with the U5 snRNP and NCOR1 deacetylase complexes. Identified in the spliceosome C complex.</text>
</comment>
<organism evidence="27 28">
    <name type="scientific">Cichlidogyrus casuarinus</name>
    <dbReference type="NCBI Taxonomy" id="1844966"/>
    <lineage>
        <taxon>Eukaryota</taxon>
        <taxon>Metazoa</taxon>
        <taxon>Spiralia</taxon>
        <taxon>Lophotrochozoa</taxon>
        <taxon>Platyhelminthes</taxon>
        <taxon>Monogenea</taxon>
        <taxon>Monopisthocotylea</taxon>
        <taxon>Dactylogyridea</taxon>
        <taxon>Ancyrocephalidae</taxon>
        <taxon>Cichlidogyrus</taxon>
    </lineage>
</organism>
<evidence type="ECO:0000256" key="22">
    <source>
        <dbReference type="ARBA" id="ARBA00046964"/>
    </source>
</evidence>
<keyword evidence="17" id="KW-0508">mRNA splicing</keyword>
<feature type="domain" description="Protein kinase" evidence="26">
    <location>
        <begin position="278"/>
        <end position="594"/>
    </location>
</feature>
<keyword evidence="8" id="KW-0507">mRNA processing</keyword>
<evidence type="ECO:0000256" key="24">
    <source>
        <dbReference type="ARBA" id="ARBA00048977"/>
    </source>
</evidence>
<evidence type="ECO:0000256" key="23">
    <source>
        <dbReference type="ARBA" id="ARBA00048659"/>
    </source>
</evidence>
<feature type="compositionally biased region" description="Basic and acidic residues" evidence="25">
    <location>
        <begin position="9"/>
        <end position="43"/>
    </location>
</feature>
<comment type="subcellular location">
    <subcellularLocation>
        <location evidence="2">Chromosome</location>
        <location evidence="2">Centromere</location>
        <location evidence="2">Kinetochore</location>
    </subcellularLocation>
    <subcellularLocation>
        <location evidence="1">Nucleus</location>
    </subcellularLocation>
</comment>
<evidence type="ECO:0000259" key="26">
    <source>
        <dbReference type="PROSITE" id="PS50011"/>
    </source>
</evidence>
<dbReference type="AlphaFoldDB" id="A0ABD2QC59"/>
<comment type="caution">
    <text evidence="27">The sequence shown here is derived from an EMBL/GenBank/DDBJ whole genome shotgun (WGS) entry which is preliminary data.</text>
</comment>
<keyword evidence="18" id="KW-0539">Nucleus</keyword>
<dbReference type="CDD" id="cd14135">
    <property type="entry name" value="STKc_PRP4"/>
    <property type="match status" value="1"/>
</dbReference>
<keyword evidence="28" id="KW-1185">Reference proteome</keyword>
<evidence type="ECO:0000256" key="12">
    <source>
        <dbReference type="ARBA" id="ARBA00022777"/>
    </source>
</evidence>
<evidence type="ECO:0000256" key="7">
    <source>
        <dbReference type="ARBA" id="ARBA00022553"/>
    </source>
</evidence>
<keyword evidence="9" id="KW-0808">Transferase</keyword>
<evidence type="ECO:0000256" key="21">
    <source>
        <dbReference type="ARBA" id="ARBA00031858"/>
    </source>
</evidence>
<keyword evidence="14" id="KW-0067">ATP-binding</keyword>
<dbReference type="GO" id="GO:0006397">
    <property type="term" value="P:mRNA processing"/>
    <property type="evidence" value="ECO:0007669"/>
    <property type="project" value="UniProtKB-KW"/>
</dbReference>
<feature type="compositionally biased region" description="Basic and acidic residues" evidence="25">
    <location>
        <begin position="147"/>
        <end position="170"/>
    </location>
</feature>
<feature type="compositionally biased region" description="Basic residues" evidence="25">
    <location>
        <begin position="93"/>
        <end position="111"/>
    </location>
</feature>
<feature type="compositionally biased region" description="Basic and acidic residues" evidence="25">
    <location>
        <begin position="50"/>
        <end position="68"/>
    </location>
</feature>
<dbReference type="Proteomes" id="UP001626550">
    <property type="component" value="Unassembled WGS sequence"/>
</dbReference>
<dbReference type="FunFam" id="3.30.200.20:FF:000123">
    <property type="entry name" value="serine/threonine-protein kinase PRP4 homolog"/>
    <property type="match status" value="1"/>
</dbReference>
<evidence type="ECO:0000256" key="16">
    <source>
        <dbReference type="ARBA" id="ARBA00022990"/>
    </source>
</evidence>
<dbReference type="GO" id="GO:0005681">
    <property type="term" value="C:spliceosomal complex"/>
    <property type="evidence" value="ECO:0007669"/>
    <property type="project" value="UniProtKB-KW"/>
</dbReference>